<keyword evidence="1" id="KW-0812">Transmembrane</keyword>
<keyword evidence="1" id="KW-0472">Membrane</keyword>
<dbReference type="Pfam" id="PF05137">
    <property type="entry name" value="PilN"/>
    <property type="match status" value="1"/>
</dbReference>
<keyword evidence="3" id="KW-1185">Reference proteome</keyword>
<dbReference type="PANTHER" id="PTHR40278:SF1">
    <property type="entry name" value="DNA UTILIZATION PROTEIN HOFN"/>
    <property type="match status" value="1"/>
</dbReference>
<dbReference type="EMBL" id="CP025197">
    <property type="protein sequence ID" value="AUG57923.1"/>
    <property type="molecule type" value="Genomic_DNA"/>
</dbReference>
<accession>A0A2K9EIZ1</accession>
<organism evidence="2 3">
    <name type="scientific">Acetivibrio saccincola</name>
    <dbReference type="NCBI Taxonomy" id="1677857"/>
    <lineage>
        <taxon>Bacteria</taxon>
        <taxon>Bacillati</taxon>
        <taxon>Bacillota</taxon>
        <taxon>Clostridia</taxon>
        <taxon>Eubacteriales</taxon>
        <taxon>Oscillospiraceae</taxon>
        <taxon>Acetivibrio</taxon>
    </lineage>
</organism>
<sequence length="185" mass="19874">MKTVKDINLLPEEIKDTEYIQPSRGGNTTAKILVGLIIGVVIIAVTLAVPFAYIRQKEKELESIKNEIESDKYAEVREVNAELDSIVEELASKADVIDTIDESSTPLAEVIVALQGAIPEGVALTQIGYTNNRLSVMGIAPDRIAVAELVASIERISLLNLSADVNVEDGTNIFNLSLIVGRGGS</sequence>
<name>A0A2K9EIZ1_9FIRM</name>
<gene>
    <name evidence="2" type="ORF">HVS_10130</name>
</gene>
<dbReference type="InterPro" id="IPR052534">
    <property type="entry name" value="Extracell_DNA_Util/SecSys_Comp"/>
</dbReference>
<dbReference type="PANTHER" id="PTHR40278">
    <property type="entry name" value="DNA UTILIZATION PROTEIN HOFN"/>
    <property type="match status" value="1"/>
</dbReference>
<dbReference type="InterPro" id="IPR007813">
    <property type="entry name" value="PilN"/>
</dbReference>
<feature type="transmembrane region" description="Helical" evidence="1">
    <location>
        <begin position="32"/>
        <end position="54"/>
    </location>
</feature>
<keyword evidence="1" id="KW-1133">Transmembrane helix</keyword>
<evidence type="ECO:0000256" key="1">
    <source>
        <dbReference type="SAM" id="Phobius"/>
    </source>
</evidence>
<dbReference type="Proteomes" id="UP000233534">
    <property type="component" value="Chromosome"/>
</dbReference>
<evidence type="ECO:0000313" key="2">
    <source>
        <dbReference type="EMBL" id="AUG57923.1"/>
    </source>
</evidence>
<evidence type="ECO:0008006" key="4">
    <source>
        <dbReference type="Google" id="ProtNLM"/>
    </source>
</evidence>
<evidence type="ECO:0000313" key="3">
    <source>
        <dbReference type="Proteomes" id="UP000233534"/>
    </source>
</evidence>
<protein>
    <recommendedName>
        <fullName evidence="4">Fimbrial protein</fullName>
    </recommendedName>
</protein>
<dbReference type="AlphaFoldDB" id="A0A2K9EIZ1"/>
<reference evidence="2 3" key="1">
    <citation type="submission" date="2017-12" db="EMBL/GenBank/DDBJ databases">
        <title>Complete genome sequence of Herbivorax saccincola GGR1, a novel Cellulosome-producing hydrolytic bacterium in a thermophilic biogas plant, established by Illumina and Nanopore MinION sequencing.</title>
        <authorList>
            <person name="Pechtl A."/>
            <person name="Ruckert C."/>
            <person name="Koeck D.E."/>
            <person name="Maus I."/>
            <person name="Winkler A."/>
            <person name="Kalinowski J."/>
            <person name="Puhler A."/>
            <person name="Schwarz W.W."/>
            <person name="Zverlov V.V."/>
            <person name="Schluter A."/>
            <person name="Liebl W."/>
        </authorList>
    </citation>
    <scope>NUCLEOTIDE SEQUENCE [LARGE SCALE GENOMIC DNA]</scope>
    <source>
        <strain evidence="3">SR1</strain>
    </source>
</reference>
<proteinExistence type="predicted"/>
<dbReference type="KEGG" id="hsc:HVS_10130"/>